<proteinExistence type="predicted"/>
<comment type="caution">
    <text evidence="2">The sequence shown here is derived from an EMBL/GenBank/DDBJ whole genome shotgun (WGS) entry which is preliminary data.</text>
</comment>
<dbReference type="AlphaFoldDB" id="A0AAN7EZY2"/>
<dbReference type="GO" id="GO:0009785">
    <property type="term" value="P:blue light signaling pathway"/>
    <property type="evidence" value="ECO:0007669"/>
    <property type="project" value="InterPro"/>
</dbReference>
<gene>
    <name evidence="2" type="ORF">RGQ29_025840</name>
</gene>
<dbReference type="PANTHER" id="PTHR34207">
    <property type="entry name" value="PROTEIN BIC1"/>
    <property type="match status" value="1"/>
</dbReference>
<protein>
    <recommendedName>
        <fullName evidence="4">Protein BIC1</fullName>
    </recommendedName>
</protein>
<evidence type="ECO:0008006" key="4">
    <source>
        <dbReference type="Google" id="ProtNLM"/>
    </source>
</evidence>
<name>A0AAN7EZY2_QUERU</name>
<feature type="region of interest" description="Disordered" evidence="1">
    <location>
        <begin position="1"/>
        <end position="81"/>
    </location>
</feature>
<keyword evidence="3" id="KW-1185">Reference proteome</keyword>
<evidence type="ECO:0000256" key="1">
    <source>
        <dbReference type="SAM" id="MobiDB-lite"/>
    </source>
</evidence>
<dbReference type="Proteomes" id="UP001324115">
    <property type="component" value="Unassembled WGS sequence"/>
</dbReference>
<dbReference type="EMBL" id="JAXUIC010000007">
    <property type="protein sequence ID" value="KAK4582824.1"/>
    <property type="molecule type" value="Genomic_DNA"/>
</dbReference>
<dbReference type="PANTHER" id="PTHR34207:SF2">
    <property type="entry name" value="PROTEIN BIC1"/>
    <property type="match status" value="1"/>
</dbReference>
<evidence type="ECO:0000313" key="3">
    <source>
        <dbReference type="Proteomes" id="UP001324115"/>
    </source>
</evidence>
<dbReference type="InterPro" id="IPR040374">
    <property type="entry name" value="BIC"/>
</dbReference>
<feature type="compositionally biased region" description="Polar residues" evidence="1">
    <location>
        <begin position="37"/>
        <end position="49"/>
    </location>
</feature>
<dbReference type="CDD" id="cd22645">
    <property type="entry name" value="BIC1_CID"/>
    <property type="match status" value="1"/>
</dbReference>
<reference evidence="2 3" key="1">
    <citation type="journal article" date="2023" name="G3 (Bethesda)">
        <title>A haplotype-resolved chromosome-scale genome for Quercus rubra L. provides insights into the genetics of adaptive traits for red oak species.</title>
        <authorList>
            <person name="Kapoor B."/>
            <person name="Jenkins J."/>
            <person name="Schmutz J."/>
            <person name="Zhebentyayeva T."/>
            <person name="Kuelheim C."/>
            <person name="Coggeshall M."/>
            <person name="Heim C."/>
            <person name="Lasky J.R."/>
            <person name="Leites L."/>
            <person name="Islam-Faridi N."/>
            <person name="Romero-Severson J."/>
            <person name="DeLeo V.L."/>
            <person name="Lucas S.M."/>
            <person name="Lazic D."/>
            <person name="Gailing O."/>
            <person name="Carlson J."/>
            <person name="Staton M."/>
        </authorList>
    </citation>
    <scope>NUCLEOTIDE SEQUENCE [LARGE SCALE GENOMIC DNA]</scope>
    <source>
        <strain evidence="2">Pseudo-F2</strain>
    </source>
</reference>
<sequence length="188" mass="21110">MRKNPPTKMDNQNSAEFHCHIPSQPLESKKIHRPYYNNETEQESPSYDNDGNDDKVTQGSSSKTSHFDNKETALQGLPSSLVDVGKEQKSSMAMAMPEDSARERLKRHRVEVAGQVWIPDIWGQEELLKDWIDCTAFDASLVPNGIMSARAALADEGRRATSSGLRIENRPLQLPETMNGAWSKIVEE</sequence>
<organism evidence="2 3">
    <name type="scientific">Quercus rubra</name>
    <name type="common">Northern red oak</name>
    <name type="synonym">Quercus borealis</name>
    <dbReference type="NCBI Taxonomy" id="3512"/>
    <lineage>
        <taxon>Eukaryota</taxon>
        <taxon>Viridiplantae</taxon>
        <taxon>Streptophyta</taxon>
        <taxon>Embryophyta</taxon>
        <taxon>Tracheophyta</taxon>
        <taxon>Spermatophyta</taxon>
        <taxon>Magnoliopsida</taxon>
        <taxon>eudicotyledons</taxon>
        <taxon>Gunneridae</taxon>
        <taxon>Pentapetalae</taxon>
        <taxon>rosids</taxon>
        <taxon>fabids</taxon>
        <taxon>Fagales</taxon>
        <taxon>Fagaceae</taxon>
        <taxon>Quercus</taxon>
    </lineage>
</organism>
<evidence type="ECO:0000313" key="2">
    <source>
        <dbReference type="EMBL" id="KAK4582824.1"/>
    </source>
</evidence>
<accession>A0AAN7EZY2</accession>